<sequence>MTDYIVIEQLTKKIQGNIVLNDISIKLSKGKIYGFQGRNGSGKTMLFRAIAGLIRPTQGKVTVSGKEIGKDVSIPENIGVLIENPGFIPEYTGMKNLELLSYIQRKITKKEVAEALEKVGLDPKDKRKYKKYSLGMKQRLGIAQAIMENPDLIILDEPTNSLDEEGVKLLNSLLAQLKREGKTVLIASHEREWIRGVADEIFVMDGGKIVGHEVISGDG</sequence>
<name>A0A150M9M4_9BACI</name>
<evidence type="ECO:0000313" key="6">
    <source>
        <dbReference type="EMBL" id="KYD21237.1"/>
    </source>
</evidence>
<comment type="caution">
    <text evidence="6">The sequence shown here is derived from an EMBL/GenBank/DDBJ whole genome shotgun (WGS) entry which is preliminary data.</text>
</comment>
<dbReference type="PANTHER" id="PTHR43335:SF4">
    <property type="entry name" value="ABC TRANSPORTER, ATP-BINDING PROTEIN"/>
    <property type="match status" value="1"/>
</dbReference>
<keyword evidence="3" id="KW-0547">Nucleotide-binding</keyword>
<evidence type="ECO:0000259" key="5">
    <source>
        <dbReference type="PROSITE" id="PS50893"/>
    </source>
</evidence>
<dbReference type="EMBL" id="LQYT01000021">
    <property type="protein sequence ID" value="KYD21237.1"/>
    <property type="molecule type" value="Genomic_DNA"/>
</dbReference>
<keyword evidence="2" id="KW-0813">Transport</keyword>
<dbReference type="InterPro" id="IPR017871">
    <property type="entry name" value="ABC_transporter-like_CS"/>
</dbReference>
<dbReference type="GO" id="GO:0005524">
    <property type="term" value="F:ATP binding"/>
    <property type="evidence" value="ECO:0007669"/>
    <property type="project" value="UniProtKB-KW"/>
</dbReference>
<dbReference type="PROSITE" id="PS00211">
    <property type="entry name" value="ABC_TRANSPORTER_1"/>
    <property type="match status" value="1"/>
</dbReference>
<proteinExistence type="inferred from homology"/>
<dbReference type="EMBL" id="QEWE01000008">
    <property type="protein sequence ID" value="REJ30893.1"/>
    <property type="molecule type" value="Genomic_DNA"/>
</dbReference>
<evidence type="ECO:0000313" key="8">
    <source>
        <dbReference type="Proteomes" id="UP000075683"/>
    </source>
</evidence>
<evidence type="ECO:0000256" key="4">
    <source>
        <dbReference type="ARBA" id="ARBA00022840"/>
    </source>
</evidence>
<evidence type="ECO:0000256" key="3">
    <source>
        <dbReference type="ARBA" id="ARBA00022741"/>
    </source>
</evidence>
<keyword evidence="4 7" id="KW-0067">ATP-binding</keyword>
<organism evidence="6 8">
    <name type="scientific">Caldibacillus debilis</name>
    <dbReference type="NCBI Taxonomy" id="301148"/>
    <lineage>
        <taxon>Bacteria</taxon>
        <taxon>Bacillati</taxon>
        <taxon>Bacillota</taxon>
        <taxon>Bacilli</taxon>
        <taxon>Bacillales</taxon>
        <taxon>Bacillaceae</taxon>
        <taxon>Caldibacillus</taxon>
    </lineage>
</organism>
<dbReference type="InterPro" id="IPR003439">
    <property type="entry name" value="ABC_transporter-like_ATP-bd"/>
</dbReference>
<dbReference type="PROSITE" id="PS50893">
    <property type="entry name" value="ABC_TRANSPORTER_2"/>
    <property type="match status" value="1"/>
</dbReference>
<dbReference type="InterPro" id="IPR027417">
    <property type="entry name" value="P-loop_NTPase"/>
</dbReference>
<evidence type="ECO:0000313" key="9">
    <source>
        <dbReference type="Proteomes" id="UP000257014"/>
    </source>
</evidence>
<dbReference type="STRING" id="301148.B4135_0572"/>
<dbReference type="AlphaFoldDB" id="A0A150M9M4"/>
<dbReference type="Proteomes" id="UP000257014">
    <property type="component" value="Unassembled WGS sequence"/>
</dbReference>
<dbReference type="PATRIC" id="fig|301148.3.peg.2218"/>
<dbReference type="RefSeq" id="WP_061568314.1">
    <property type="nucleotide sequence ID" value="NZ_LQYT01000021.1"/>
</dbReference>
<dbReference type="PANTHER" id="PTHR43335">
    <property type="entry name" value="ABC TRANSPORTER, ATP-BINDING PROTEIN"/>
    <property type="match status" value="1"/>
</dbReference>
<dbReference type="InterPro" id="IPR003593">
    <property type="entry name" value="AAA+_ATPase"/>
</dbReference>
<evidence type="ECO:0000256" key="1">
    <source>
        <dbReference type="ARBA" id="ARBA00005417"/>
    </source>
</evidence>
<dbReference type="Proteomes" id="UP000075683">
    <property type="component" value="Unassembled WGS sequence"/>
</dbReference>
<reference evidence="6 8" key="1">
    <citation type="submission" date="2016-01" db="EMBL/GenBank/DDBJ databases">
        <title>Draft Genome Sequences of Seven Thermophilic Sporeformers Isolated from Foods.</title>
        <authorList>
            <person name="Berendsen E.M."/>
            <person name="Wells-Bennik M.H."/>
            <person name="Krawcyk A.O."/>
            <person name="De Jong A."/>
            <person name="Holsappel S."/>
            <person name="Eijlander R.T."/>
            <person name="Kuipers O.P."/>
        </authorList>
    </citation>
    <scope>NUCLEOTIDE SEQUENCE [LARGE SCALE GENOMIC DNA]</scope>
    <source>
        <strain evidence="6 8">B4135</strain>
    </source>
</reference>
<reference evidence="7 9" key="2">
    <citation type="submission" date="2018-03" db="EMBL/GenBank/DDBJ databases">
        <authorList>
            <person name="Keele B.F."/>
        </authorList>
    </citation>
    <scope>NUCLEOTIDE SEQUENCE [LARGE SCALE GENOMIC DNA]</scope>
    <source>
        <strain evidence="7">ZCTH4_d</strain>
    </source>
</reference>
<dbReference type="SUPFAM" id="SSF52540">
    <property type="entry name" value="P-loop containing nucleoside triphosphate hydrolases"/>
    <property type="match status" value="1"/>
</dbReference>
<accession>A0A150M9M4</accession>
<dbReference type="Pfam" id="PF00005">
    <property type="entry name" value="ABC_tran"/>
    <property type="match status" value="1"/>
</dbReference>
<protein>
    <submittedName>
        <fullName evidence="7">Multidrug ABC transporter ATP-binding protein</fullName>
    </submittedName>
</protein>
<dbReference type="GO" id="GO:0016887">
    <property type="term" value="F:ATP hydrolysis activity"/>
    <property type="evidence" value="ECO:0007669"/>
    <property type="project" value="InterPro"/>
</dbReference>
<evidence type="ECO:0000313" key="7">
    <source>
        <dbReference type="EMBL" id="REJ30893.1"/>
    </source>
</evidence>
<feature type="domain" description="ABC transporter" evidence="5">
    <location>
        <begin position="5"/>
        <end position="219"/>
    </location>
</feature>
<comment type="similarity">
    <text evidence="1">Belongs to the ABC transporter superfamily.</text>
</comment>
<gene>
    <name evidence="6" type="ORF">B4135_0572</name>
    <name evidence="7" type="ORF">C6P37_02415</name>
</gene>
<dbReference type="OrthoDB" id="9804819at2"/>
<dbReference type="Gene3D" id="3.40.50.300">
    <property type="entry name" value="P-loop containing nucleotide triphosphate hydrolases"/>
    <property type="match status" value="1"/>
</dbReference>
<evidence type="ECO:0000256" key="2">
    <source>
        <dbReference type="ARBA" id="ARBA00022448"/>
    </source>
</evidence>
<dbReference type="SMART" id="SM00382">
    <property type="entry name" value="AAA"/>
    <property type="match status" value="1"/>
</dbReference>